<protein>
    <recommendedName>
        <fullName evidence="5">Aspartate racemase</fullName>
    </recommendedName>
</protein>
<evidence type="ECO:0000256" key="1">
    <source>
        <dbReference type="ARBA" id="ARBA00007847"/>
    </source>
</evidence>
<comment type="similarity">
    <text evidence="1">Belongs to the aspartate/glutamate racemases family.</text>
</comment>
<dbReference type="Proteomes" id="UP000094795">
    <property type="component" value="Unassembled WGS sequence"/>
</dbReference>
<proteinExistence type="inferred from homology"/>
<dbReference type="GO" id="GO:0047661">
    <property type="term" value="F:amino-acid racemase activity"/>
    <property type="evidence" value="ECO:0007669"/>
    <property type="project" value="InterPro"/>
</dbReference>
<dbReference type="PANTHER" id="PTHR21198">
    <property type="entry name" value="GLUTAMATE RACEMASE"/>
    <property type="match status" value="1"/>
</dbReference>
<dbReference type="PANTHER" id="PTHR21198:SF7">
    <property type="entry name" value="ASPARTATE-GLUTAMATE RACEMASE FAMILY"/>
    <property type="match status" value="1"/>
</dbReference>
<dbReference type="Pfam" id="PF01177">
    <property type="entry name" value="Asp_Glu_race"/>
    <property type="match status" value="1"/>
</dbReference>
<dbReference type="AlphaFoldDB" id="A0A1C1YZW7"/>
<dbReference type="SUPFAM" id="SSF53681">
    <property type="entry name" value="Aspartate/glutamate racemase"/>
    <property type="match status" value="2"/>
</dbReference>
<reference evidence="3 4" key="1">
    <citation type="submission" date="2015-12" db="EMBL/GenBank/DDBJ databases">
        <authorList>
            <person name="Shamseldin A."/>
            <person name="Moawad H."/>
            <person name="Abd El-Rahim W.M."/>
            <person name="Sadowsky M.J."/>
        </authorList>
    </citation>
    <scope>NUCLEOTIDE SEQUENCE [LARGE SCALE GENOMIC DNA]</scope>
    <source>
        <strain evidence="3 4">JC234</strain>
    </source>
</reference>
<accession>A0A1C1YZW7</accession>
<dbReference type="RefSeq" id="WP_171904812.1">
    <property type="nucleotide sequence ID" value="NZ_LQZT01000002.1"/>
</dbReference>
<dbReference type="InterPro" id="IPR015942">
    <property type="entry name" value="Asp/Glu/hydantoin_racemase"/>
</dbReference>
<evidence type="ECO:0000256" key="2">
    <source>
        <dbReference type="ARBA" id="ARBA00023235"/>
    </source>
</evidence>
<evidence type="ECO:0000313" key="3">
    <source>
        <dbReference type="EMBL" id="OCW59048.1"/>
    </source>
</evidence>
<dbReference type="Gene3D" id="3.40.50.1860">
    <property type="match status" value="2"/>
</dbReference>
<name>A0A1C1YZW7_9HYPH</name>
<gene>
    <name evidence="3" type="ORF">AWJ14_04915</name>
</gene>
<keyword evidence="2" id="KW-0413">Isomerase</keyword>
<sequence>MQLIGLLGGLSPEAVGAYYRIMNDYTRKALGDGRSARILLHSIDSGDAEGDARDRSELDSVLTSGASSLKAGGADFFLAADRRIHQVAEGLAAASGLDLLHIADPVGAEMKKDGCTQVALFGTQQSAEDDYFSDRLASSYGISVIAPDEAQSREMERILTEEVAQGILHSESRAFAAETIVALRDRGAQAVVIECALIGMIVPPDSDVIPAYDATRLHARAAVRRAIGGNHG</sequence>
<dbReference type="NCBIfam" id="TIGR00035">
    <property type="entry name" value="asp_race"/>
    <property type="match status" value="1"/>
</dbReference>
<dbReference type="InterPro" id="IPR001920">
    <property type="entry name" value="Asp/Glu_race"/>
</dbReference>
<dbReference type="STRING" id="1480615.AWJ14_04915"/>
<keyword evidence="4" id="KW-1185">Reference proteome</keyword>
<evidence type="ECO:0008006" key="5">
    <source>
        <dbReference type="Google" id="ProtNLM"/>
    </source>
</evidence>
<organism evidence="3 4">
    <name type="scientific">Hoeflea olei</name>
    <dbReference type="NCBI Taxonomy" id="1480615"/>
    <lineage>
        <taxon>Bacteria</taxon>
        <taxon>Pseudomonadati</taxon>
        <taxon>Pseudomonadota</taxon>
        <taxon>Alphaproteobacteria</taxon>
        <taxon>Hyphomicrobiales</taxon>
        <taxon>Rhizobiaceae</taxon>
        <taxon>Hoeflea</taxon>
    </lineage>
</organism>
<dbReference type="InterPro" id="IPR004380">
    <property type="entry name" value="Asp_race"/>
</dbReference>
<comment type="caution">
    <text evidence="3">The sequence shown here is derived from an EMBL/GenBank/DDBJ whole genome shotgun (WGS) entry which is preliminary data.</text>
</comment>
<evidence type="ECO:0000313" key="4">
    <source>
        <dbReference type="Proteomes" id="UP000094795"/>
    </source>
</evidence>
<dbReference type="EMBL" id="LQZT01000002">
    <property type="protein sequence ID" value="OCW59048.1"/>
    <property type="molecule type" value="Genomic_DNA"/>
</dbReference>